<sequence>MGKLNLQLFGGRGASGIRNSPLEKGAKPREIETQYRVTSGSQRGYTGYKDEVLEAKTDKNGNVTFEYATPKKREKTAKTNRTEYVTFSVSHGAVNGSIFGVDLNKATSVSGQTYGIREELKKNGFKWDGKEKKWVKQR</sequence>
<organism evidence="1">
    <name type="scientific">Siphoviridae sp. ctmIh35</name>
    <dbReference type="NCBI Taxonomy" id="2827932"/>
    <lineage>
        <taxon>Viruses</taxon>
        <taxon>Duplodnaviria</taxon>
        <taxon>Heunggongvirae</taxon>
        <taxon>Uroviricota</taxon>
        <taxon>Caudoviricetes</taxon>
    </lineage>
</organism>
<proteinExistence type="predicted"/>
<dbReference type="EMBL" id="BK032772">
    <property type="protein sequence ID" value="DAF59592.1"/>
    <property type="molecule type" value="Genomic_DNA"/>
</dbReference>
<reference evidence="1" key="1">
    <citation type="journal article" date="2021" name="Proc. Natl. Acad. Sci. U.S.A.">
        <title>A Catalog of Tens of Thousands of Viruses from Human Metagenomes Reveals Hidden Associations with Chronic Diseases.</title>
        <authorList>
            <person name="Tisza M.J."/>
            <person name="Buck C.B."/>
        </authorList>
    </citation>
    <scope>NUCLEOTIDE SEQUENCE</scope>
    <source>
        <strain evidence="1">CtmIh35</strain>
    </source>
</reference>
<name>A0A8S5T8Z0_9CAUD</name>
<accession>A0A8S5T8Z0</accession>
<protein>
    <submittedName>
        <fullName evidence="1">Uncharacterized protein</fullName>
    </submittedName>
</protein>
<evidence type="ECO:0000313" key="1">
    <source>
        <dbReference type="EMBL" id="DAF59592.1"/>
    </source>
</evidence>